<organism evidence="5 6">
    <name type="scientific">Exidia glandulosa HHB12029</name>
    <dbReference type="NCBI Taxonomy" id="1314781"/>
    <lineage>
        <taxon>Eukaryota</taxon>
        <taxon>Fungi</taxon>
        <taxon>Dikarya</taxon>
        <taxon>Basidiomycota</taxon>
        <taxon>Agaricomycotina</taxon>
        <taxon>Agaricomycetes</taxon>
        <taxon>Auriculariales</taxon>
        <taxon>Exidiaceae</taxon>
        <taxon>Exidia</taxon>
    </lineage>
</organism>
<comment type="similarity">
    <text evidence="1">Belongs to the syntaxin family.</text>
</comment>
<dbReference type="PROSITE" id="PS00914">
    <property type="entry name" value="SYNTAXIN"/>
    <property type="match status" value="1"/>
</dbReference>
<dbReference type="CDD" id="cd15840">
    <property type="entry name" value="SNARE_Qa"/>
    <property type="match status" value="1"/>
</dbReference>
<keyword evidence="3" id="KW-0812">Transmembrane</keyword>
<dbReference type="OrthoDB" id="364348at2759"/>
<dbReference type="InterPro" id="IPR045242">
    <property type="entry name" value="Syntaxin"/>
</dbReference>
<dbReference type="InterPro" id="IPR006011">
    <property type="entry name" value="Syntaxin_N"/>
</dbReference>
<keyword evidence="3" id="KW-0472">Membrane</keyword>
<feature type="domain" description="T-SNARE coiled-coil homology" evidence="4">
    <location>
        <begin position="175"/>
        <end position="237"/>
    </location>
</feature>
<dbReference type="PANTHER" id="PTHR19957">
    <property type="entry name" value="SYNTAXIN"/>
    <property type="match status" value="1"/>
</dbReference>
<dbReference type="PANTHER" id="PTHR19957:SF38">
    <property type="entry name" value="LD27581P"/>
    <property type="match status" value="1"/>
</dbReference>
<dbReference type="FunCoup" id="A0A165CDC9">
    <property type="interactions" value="282"/>
</dbReference>
<dbReference type="Gene3D" id="1.20.5.110">
    <property type="match status" value="1"/>
</dbReference>
<name>A0A165CDC9_EXIGL</name>
<dbReference type="GO" id="GO:0031201">
    <property type="term" value="C:SNARE complex"/>
    <property type="evidence" value="ECO:0007669"/>
    <property type="project" value="TreeGrafter"/>
</dbReference>
<evidence type="ECO:0000313" key="6">
    <source>
        <dbReference type="Proteomes" id="UP000077266"/>
    </source>
</evidence>
<dbReference type="GO" id="GO:0000149">
    <property type="term" value="F:SNARE binding"/>
    <property type="evidence" value="ECO:0007669"/>
    <property type="project" value="TreeGrafter"/>
</dbReference>
<dbReference type="Gene3D" id="1.20.58.70">
    <property type="match status" value="1"/>
</dbReference>
<dbReference type="Pfam" id="PF14523">
    <property type="entry name" value="Syntaxin_2"/>
    <property type="match status" value="1"/>
</dbReference>
<dbReference type="InParanoid" id="A0A165CDC9"/>
<accession>A0A165CDC9</accession>
<sequence length="268" mass="29694">MSFQDIEAQTGPRRAATVGRAAGNPKDAAFLQLQSSLSMQVFKINANVQGISKLVDQLGTARDTGAVRKGLHDLTETTREMAKRGTEDLKRLTAMQESLPNQKTALQKTAHDFQLSLVAFQKAQQLSVTRQRTVVESVKLAVDDDVPLEDHPSPEQRQAQLLQQQLSPQELHHQESLIHEREAEIREIESGIHELHEIFRDLGALVTEQGTMVDNIETNIANVAVDTREAANELTQASEYQRKAGRRAACLMIILVIVVAIVLLAILN</sequence>
<evidence type="ECO:0000256" key="2">
    <source>
        <dbReference type="SAM" id="MobiDB-lite"/>
    </source>
</evidence>
<dbReference type="SMART" id="SM00397">
    <property type="entry name" value="t_SNARE"/>
    <property type="match status" value="1"/>
</dbReference>
<feature type="region of interest" description="Disordered" evidence="2">
    <location>
        <begin position="1"/>
        <end position="21"/>
    </location>
</feature>
<dbReference type="SUPFAM" id="SSF47661">
    <property type="entry name" value="t-snare proteins"/>
    <property type="match status" value="1"/>
</dbReference>
<feature type="transmembrane region" description="Helical" evidence="3">
    <location>
        <begin position="248"/>
        <end position="267"/>
    </location>
</feature>
<dbReference type="InterPro" id="IPR006012">
    <property type="entry name" value="Syntaxin/epimorphin_CS"/>
</dbReference>
<evidence type="ECO:0000259" key="4">
    <source>
        <dbReference type="PROSITE" id="PS50192"/>
    </source>
</evidence>
<evidence type="ECO:0000256" key="1">
    <source>
        <dbReference type="ARBA" id="ARBA00009063"/>
    </source>
</evidence>
<protein>
    <submittedName>
        <fullName evidence="5">t-SNARE</fullName>
    </submittedName>
</protein>
<dbReference type="STRING" id="1314781.A0A165CDC9"/>
<keyword evidence="6" id="KW-1185">Reference proteome</keyword>
<dbReference type="PROSITE" id="PS50192">
    <property type="entry name" value="T_SNARE"/>
    <property type="match status" value="1"/>
</dbReference>
<keyword evidence="3" id="KW-1133">Transmembrane helix</keyword>
<dbReference type="InterPro" id="IPR000727">
    <property type="entry name" value="T_SNARE_dom"/>
</dbReference>
<dbReference type="GO" id="GO:0006896">
    <property type="term" value="P:Golgi to vacuole transport"/>
    <property type="evidence" value="ECO:0007669"/>
    <property type="project" value="TreeGrafter"/>
</dbReference>
<reference evidence="5 6" key="1">
    <citation type="journal article" date="2016" name="Mol. Biol. Evol.">
        <title>Comparative Genomics of Early-Diverging Mushroom-Forming Fungi Provides Insights into the Origins of Lignocellulose Decay Capabilities.</title>
        <authorList>
            <person name="Nagy L.G."/>
            <person name="Riley R."/>
            <person name="Tritt A."/>
            <person name="Adam C."/>
            <person name="Daum C."/>
            <person name="Floudas D."/>
            <person name="Sun H."/>
            <person name="Yadav J.S."/>
            <person name="Pangilinan J."/>
            <person name="Larsson K.H."/>
            <person name="Matsuura K."/>
            <person name="Barry K."/>
            <person name="Labutti K."/>
            <person name="Kuo R."/>
            <person name="Ohm R.A."/>
            <person name="Bhattacharya S.S."/>
            <person name="Shirouzu T."/>
            <person name="Yoshinaga Y."/>
            <person name="Martin F.M."/>
            <person name="Grigoriev I.V."/>
            <person name="Hibbett D.S."/>
        </authorList>
    </citation>
    <scope>NUCLEOTIDE SEQUENCE [LARGE SCALE GENOMIC DNA]</scope>
    <source>
        <strain evidence="5 6">HHB12029</strain>
    </source>
</reference>
<dbReference type="GO" id="GO:0006886">
    <property type="term" value="P:intracellular protein transport"/>
    <property type="evidence" value="ECO:0007669"/>
    <property type="project" value="InterPro"/>
</dbReference>
<dbReference type="GO" id="GO:0012505">
    <property type="term" value="C:endomembrane system"/>
    <property type="evidence" value="ECO:0007669"/>
    <property type="project" value="TreeGrafter"/>
</dbReference>
<dbReference type="GO" id="GO:0048278">
    <property type="term" value="P:vesicle docking"/>
    <property type="evidence" value="ECO:0007669"/>
    <property type="project" value="TreeGrafter"/>
</dbReference>
<proteinExistence type="inferred from homology"/>
<dbReference type="EMBL" id="KV426335">
    <property type="protein sequence ID" value="KZV82265.1"/>
    <property type="molecule type" value="Genomic_DNA"/>
</dbReference>
<dbReference type="GO" id="GO:0006906">
    <property type="term" value="P:vesicle fusion"/>
    <property type="evidence" value="ECO:0007669"/>
    <property type="project" value="TreeGrafter"/>
</dbReference>
<dbReference type="GO" id="GO:0005484">
    <property type="term" value="F:SNAP receptor activity"/>
    <property type="evidence" value="ECO:0007669"/>
    <property type="project" value="InterPro"/>
</dbReference>
<dbReference type="Proteomes" id="UP000077266">
    <property type="component" value="Unassembled WGS sequence"/>
</dbReference>
<evidence type="ECO:0000313" key="5">
    <source>
        <dbReference type="EMBL" id="KZV82265.1"/>
    </source>
</evidence>
<dbReference type="FunFam" id="1.20.5.110:FF:000059">
    <property type="entry name" value="Related to syntaxin 12"/>
    <property type="match status" value="1"/>
</dbReference>
<dbReference type="InterPro" id="IPR010989">
    <property type="entry name" value="SNARE"/>
</dbReference>
<dbReference type="AlphaFoldDB" id="A0A165CDC9"/>
<evidence type="ECO:0000256" key="3">
    <source>
        <dbReference type="SAM" id="Phobius"/>
    </source>
</evidence>
<gene>
    <name evidence="5" type="ORF">EXIGLDRAFT_778792</name>
</gene>
<dbReference type="Pfam" id="PF05739">
    <property type="entry name" value="SNARE"/>
    <property type="match status" value="1"/>
</dbReference>